<dbReference type="InterPro" id="IPR023214">
    <property type="entry name" value="HAD_sf"/>
</dbReference>
<evidence type="ECO:0000313" key="2">
    <source>
        <dbReference type="Proteomes" id="UP000805614"/>
    </source>
</evidence>
<accession>A0ABR7LWW0</accession>
<dbReference type="PANTHER" id="PTHR43434">
    <property type="entry name" value="PHOSPHOGLYCOLATE PHOSPHATASE"/>
    <property type="match status" value="1"/>
</dbReference>
<dbReference type="Proteomes" id="UP000805614">
    <property type="component" value="Unassembled WGS sequence"/>
</dbReference>
<name>A0ABR7LWW0_9ACTN</name>
<keyword evidence="2" id="KW-1185">Reference proteome</keyword>
<reference evidence="1 2" key="1">
    <citation type="submission" date="2020-06" db="EMBL/GenBank/DDBJ databases">
        <title>Actinomadura xiongansis sp. nov., isolated from soil of Baiyangdian.</title>
        <authorList>
            <person name="Zhang X."/>
        </authorList>
    </citation>
    <scope>NUCLEOTIDE SEQUENCE [LARGE SCALE GENOMIC DNA]</scope>
    <source>
        <strain evidence="1 2">HBUM206468</strain>
    </source>
</reference>
<dbReference type="EMBL" id="JABVEC010000026">
    <property type="protein sequence ID" value="MBC6469336.1"/>
    <property type="molecule type" value="Genomic_DNA"/>
</dbReference>
<dbReference type="SFLD" id="SFLDS00003">
    <property type="entry name" value="Haloacid_Dehalogenase"/>
    <property type="match status" value="1"/>
</dbReference>
<dbReference type="RefSeq" id="WP_187246385.1">
    <property type="nucleotide sequence ID" value="NZ_BAAAOK010000009.1"/>
</dbReference>
<protein>
    <submittedName>
        <fullName evidence="1">Haloacid dehalogenase-like hydrolase</fullName>
    </submittedName>
</protein>
<sequence length="233" mass="24734">MRTLVLWDIDHTLISIDGLSREIYGEAFHEVTGRPMDKLADMAGKTDRAIVSETLRLHGIAPAAEVITAFADVLAAAFTARQTEIKKRGRELPGARTALTELAARTDTVQSVLTGNMKPIAVCKLTAFDLQGFVDFEVGAYGLDDAARAPLVGLARQRAKQKYGETFNASTTVLIGDTPNDVDAGHRGGARVVAMATGASDADELRAAGAEIVLPDLTDTDAVVRAILQVSTT</sequence>
<gene>
    <name evidence="1" type="ORF">HKK74_28135</name>
</gene>
<dbReference type="PANTHER" id="PTHR43434:SF1">
    <property type="entry name" value="PHOSPHOGLYCOLATE PHOSPHATASE"/>
    <property type="match status" value="1"/>
</dbReference>
<dbReference type="Gene3D" id="1.10.150.240">
    <property type="entry name" value="Putative phosphatase, domain 2"/>
    <property type="match status" value="1"/>
</dbReference>
<dbReference type="InterPro" id="IPR050155">
    <property type="entry name" value="HAD-like_hydrolase_sf"/>
</dbReference>
<organism evidence="1 2">
    <name type="scientific">Actinomadura alba</name>
    <dbReference type="NCBI Taxonomy" id="406431"/>
    <lineage>
        <taxon>Bacteria</taxon>
        <taxon>Bacillati</taxon>
        <taxon>Actinomycetota</taxon>
        <taxon>Actinomycetes</taxon>
        <taxon>Streptosporangiales</taxon>
        <taxon>Thermomonosporaceae</taxon>
        <taxon>Actinomadura</taxon>
    </lineage>
</organism>
<evidence type="ECO:0000313" key="1">
    <source>
        <dbReference type="EMBL" id="MBC6469336.1"/>
    </source>
</evidence>
<comment type="caution">
    <text evidence="1">The sequence shown here is derived from an EMBL/GenBank/DDBJ whole genome shotgun (WGS) entry which is preliminary data.</text>
</comment>
<dbReference type="Gene3D" id="3.40.50.1000">
    <property type="entry name" value="HAD superfamily/HAD-like"/>
    <property type="match status" value="1"/>
</dbReference>
<dbReference type="InterPro" id="IPR036412">
    <property type="entry name" value="HAD-like_sf"/>
</dbReference>
<dbReference type="SFLD" id="SFLDG01129">
    <property type="entry name" value="C1.5:_HAD__Beta-PGM__Phosphata"/>
    <property type="match status" value="1"/>
</dbReference>
<dbReference type="Pfam" id="PF13242">
    <property type="entry name" value="Hydrolase_like"/>
    <property type="match status" value="1"/>
</dbReference>
<dbReference type="SUPFAM" id="SSF56784">
    <property type="entry name" value="HAD-like"/>
    <property type="match status" value="1"/>
</dbReference>
<dbReference type="InterPro" id="IPR023198">
    <property type="entry name" value="PGP-like_dom2"/>
</dbReference>
<proteinExistence type="predicted"/>